<dbReference type="Pfam" id="PF07660">
    <property type="entry name" value="STN"/>
    <property type="match status" value="1"/>
</dbReference>
<organism evidence="9 10">
    <name type="scientific">Flavobacterium zepuense</name>
    <dbReference type="NCBI Taxonomy" id="2593302"/>
    <lineage>
        <taxon>Bacteria</taxon>
        <taxon>Pseudomonadati</taxon>
        <taxon>Bacteroidota</taxon>
        <taxon>Flavobacteriia</taxon>
        <taxon>Flavobacteriales</taxon>
        <taxon>Flavobacteriaceae</taxon>
        <taxon>Flavobacterium</taxon>
    </lineage>
</organism>
<dbReference type="SUPFAM" id="SSF56935">
    <property type="entry name" value="Porins"/>
    <property type="match status" value="1"/>
</dbReference>
<dbReference type="Gene3D" id="3.55.50.30">
    <property type="match status" value="1"/>
</dbReference>
<dbReference type="NCBIfam" id="TIGR04057">
    <property type="entry name" value="SusC_RagA_signa"/>
    <property type="match status" value="1"/>
</dbReference>
<dbReference type="InterPro" id="IPR037066">
    <property type="entry name" value="Plug_dom_sf"/>
</dbReference>
<accession>A0A552UTF5</accession>
<evidence type="ECO:0000313" key="9">
    <source>
        <dbReference type="EMBL" id="TRW21484.1"/>
    </source>
</evidence>
<dbReference type="Proteomes" id="UP000320643">
    <property type="component" value="Unassembled WGS sequence"/>
</dbReference>
<evidence type="ECO:0000256" key="1">
    <source>
        <dbReference type="ARBA" id="ARBA00004571"/>
    </source>
</evidence>
<keyword evidence="6 7" id="KW-0998">Cell outer membrane</keyword>
<dbReference type="SUPFAM" id="SSF49464">
    <property type="entry name" value="Carboxypeptidase regulatory domain-like"/>
    <property type="match status" value="1"/>
</dbReference>
<dbReference type="OrthoDB" id="9768177at2"/>
<dbReference type="InterPro" id="IPR012910">
    <property type="entry name" value="Plug_dom"/>
</dbReference>
<dbReference type="SMART" id="SM00965">
    <property type="entry name" value="STN"/>
    <property type="match status" value="1"/>
</dbReference>
<evidence type="ECO:0000256" key="5">
    <source>
        <dbReference type="ARBA" id="ARBA00023136"/>
    </source>
</evidence>
<evidence type="ECO:0000313" key="10">
    <source>
        <dbReference type="Proteomes" id="UP000320643"/>
    </source>
</evidence>
<proteinExistence type="inferred from homology"/>
<evidence type="ECO:0000256" key="7">
    <source>
        <dbReference type="PROSITE-ProRule" id="PRU01360"/>
    </source>
</evidence>
<dbReference type="Pfam" id="PF07715">
    <property type="entry name" value="Plug"/>
    <property type="match status" value="1"/>
</dbReference>
<dbReference type="InterPro" id="IPR011662">
    <property type="entry name" value="Secretin/TonB_short_N"/>
</dbReference>
<dbReference type="PROSITE" id="PS52016">
    <property type="entry name" value="TONB_DEPENDENT_REC_3"/>
    <property type="match status" value="1"/>
</dbReference>
<evidence type="ECO:0000256" key="2">
    <source>
        <dbReference type="ARBA" id="ARBA00022448"/>
    </source>
</evidence>
<evidence type="ECO:0000256" key="6">
    <source>
        <dbReference type="ARBA" id="ARBA00023237"/>
    </source>
</evidence>
<dbReference type="InterPro" id="IPR023997">
    <property type="entry name" value="TonB-dep_OMP_SusC/RagA_CS"/>
</dbReference>
<dbReference type="NCBIfam" id="TIGR04056">
    <property type="entry name" value="OMP_RagA_SusC"/>
    <property type="match status" value="1"/>
</dbReference>
<dbReference type="Gene3D" id="2.40.170.20">
    <property type="entry name" value="TonB-dependent receptor, beta-barrel domain"/>
    <property type="match status" value="1"/>
</dbReference>
<name>A0A552UTF5_9FLAO</name>
<reference evidence="9 10" key="1">
    <citation type="submission" date="2019-07" db="EMBL/GenBank/DDBJ databases">
        <title>Flavobacterium sp. nov., isolated from glacier ice.</title>
        <authorList>
            <person name="Liu Q."/>
            <person name="Xin Y.-H."/>
        </authorList>
    </citation>
    <scope>NUCLEOTIDE SEQUENCE [LARGE SCALE GENOMIC DNA]</scope>
    <source>
        <strain evidence="9 10">ZT4R6</strain>
    </source>
</reference>
<dbReference type="GO" id="GO:0009279">
    <property type="term" value="C:cell outer membrane"/>
    <property type="evidence" value="ECO:0007669"/>
    <property type="project" value="UniProtKB-SubCell"/>
</dbReference>
<keyword evidence="4 7" id="KW-0812">Transmembrane</keyword>
<comment type="subcellular location">
    <subcellularLocation>
        <location evidence="1 7">Cell outer membrane</location>
        <topology evidence="1 7">Multi-pass membrane protein</topology>
    </subcellularLocation>
</comment>
<comment type="similarity">
    <text evidence="7">Belongs to the TonB-dependent receptor family.</text>
</comment>
<evidence type="ECO:0000256" key="4">
    <source>
        <dbReference type="ARBA" id="ARBA00022692"/>
    </source>
</evidence>
<dbReference type="Gene3D" id="2.60.40.1120">
    <property type="entry name" value="Carboxypeptidase-like, regulatory domain"/>
    <property type="match status" value="1"/>
</dbReference>
<dbReference type="Pfam" id="PF13715">
    <property type="entry name" value="CarbopepD_reg_2"/>
    <property type="match status" value="1"/>
</dbReference>
<dbReference type="EMBL" id="VJVZ01000019">
    <property type="protein sequence ID" value="TRW21484.1"/>
    <property type="molecule type" value="Genomic_DNA"/>
</dbReference>
<keyword evidence="10" id="KW-1185">Reference proteome</keyword>
<feature type="domain" description="Secretin/TonB short N-terminal" evidence="8">
    <location>
        <begin position="64"/>
        <end position="115"/>
    </location>
</feature>
<keyword evidence="3 7" id="KW-1134">Transmembrane beta strand</keyword>
<comment type="caution">
    <text evidence="9">The sequence shown here is derived from an EMBL/GenBank/DDBJ whole genome shotgun (WGS) entry which is preliminary data.</text>
</comment>
<dbReference type="AlphaFoldDB" id="A0A552UTF5"/>
<keyword evidence="5 7" id="KW-0472">Membrane</keyword>
<sequence length="1171" mass="129329">MQIFTLSHRGRLIKTLLTMKLIVLLIFLACFNVSASVIAQTITLHEKNAPLAKVFRLIEKQSGYSFFYKNELLKNVNSITIQIKNVSLTDALDQCFSGQQLTYEVVDNTIIVKPRGKSLTQKIKSFLNIPQKVNGKVTDTIGNPLPGASIHIKGNEANYTSNADGEFSFNAEPGDEITVTFVGYTPYIFTVTEGLSYQNIVLRLVNNALNEVAVVSTGYQEIPKERLTGSFAQPIKAQYDTRVSTDVLSKLNGITSGLVFNANTSASQNGLDINIRGRSTIFANDQPLIVVDNFPYSGDINNINPNDVESVTILKDAGAASIWGVRAGNGVIVITTSKGKLNQPLKVGFNANLAVFNKPDLNYNPNQLDAAAYIELERFLFDNGYYNSSLTNTATGPVISPAVQILAANSSDLNNQLNTLRSYNVNDQLSKYFYQKAVNQQYALNLSGGSGKARYYFSAGYDHNLASTKENTNKRITINSQNTFFLLKNLELTAGVNAVQANSQSDNTLTAIRDRIFPYTQFADANGNPLAIPYQYNGSFIQEQLSKGFLDWSYTPLNELGASDNAGKLMDIRLNAGLKYTFIKGLSGELKYQYQRSNRQNRLYQNQETWYARDYINQFSIVSDDRVTGYNVPLGGILNLSNNNTISNNARGTLNYNYAWGDHSVAALAGYELSQTTGDYNSSVLYGYDDNLATFTNIDPITAFNTNPSGNNTISSGLNINSTIVRLRSSFANAAYTYKDRYTVTGSARIDGSNYFGVTTNQKNVPLWSTGAKWDISKENFYKVDWLPDLALRASYGYNGNLIQSITGVTTFQYLSNARYTNLNYAVISNIGNPDLRWEKTGIANFAIDFGTKGGAITGNVDYFIKKGTDLLGFKSFPANSGITTMQGNYSNMIGKGFDLVINTRNLNGSFKWNTTLLVSHATDKVTHYDVAPLGNQLVVSSGSAVPNIGKPVFGLYAFKWGGLDPSTGNPIGFVNGAPSQDYATITSATPINDLEYIGPARPTYFGGLNNRFTYKGFSLSVQMNYKFGYYFTAPTIFYSGMGSNGNAFLRVHEDYNRRWQKPGDEQRTTVPSIVYPFNLERDQFYQYSTANFHNASHVRLQDISLSYDFNRSVYRKIPFSNLQIYAYANNVAMLWKANKAGLDPDAVPGFGISGIMPTPRSIAFGLKGSF</sequence>
<dbReference type="Gene3D" id="2.170.130.10">
    <property type="entry name" value="TonB-dependent receptor, plug domain"/>
    <property type="match status" value="1"/>
</dbReference>
<evidence type="ECO:0000256" key="3">
    <source>
        <dbReference type="ARBA" id="ARBA00022452"/>
    </source>
</evidence>
<dbReference type="InterPro" id="IPR039426">
    <property type="entry name" value="TonB-dep_rcpt-like"/>
</dbReference>
<dbReference type="InterPro" id="IPR036942">
    <property type="entry name" value="Beta-barrel_TonB_sf"/>
</dbReference>
<dbReference type="InterPro" id="IPR023996">
    <property type="entry name" value="TonB-dep_OMP_SusC/RagA"/>
</dbReference>
<protein>
    <submittedName>
        <fullName evidence="9">SusC/RagA family TonB-linked outer membrane protein</fullName>
    </submittedName>
</protein>
<gene>
    <name evidence="9" type="ORF">FMM05_20250</name>
</gene>
<dbReference type="InterPro" id="IPR008969">
    <property type="entry name" value="CarboxyPept-like_regulatory"/>
</dbReference>
<evidence type="ECO:0000259" key="8">
    <source>
        <dbReference type="SMART" id="SM00965"/>
    </source>
</evidence>
<keyword evidence="2 7" id="KW-0813">Transport</keyword>